<dbReference type="InterPro" id="IPR013766">
    <property type="entry name" value="Thioredoxin_domain"/>
</dbReference>
<accession>A0A2M8QAL9</accession>
<feature type="region of interest" description="Disordered" evidence="1">
    <location>
        <begin position="217"/>
        <end position="245"/>
    </location>
</feature>
<dbReference type="Gene3D" id="1.10.4030.10">
    <property type="entry name" value="Porin chaperone SurA, peptide-binding domain"/>
    <property type="match status" value="1"/>
</dbReference>
<dbReference type="CDD" id="cd02966">
    <property type="entry name" value="TlpA_like_family"/>
    <property type="match status" value="1"/>
</dbReference>
<dbReference type="InterPro" id="IPR050553">
    <property type="entry name" value="Thioredoxin_ResA/DsbE_sf"/>
</dbReference>
<feature type="domain" description="Thioredoxin" evidence="3">
    <location>
        <begin position="385"/>
        <end position="532"/>
    </location>
</feature>
<dbReference type="InterPro" id="IPR036249">
    <property type="entry name" value="Thioredoxin-like_sf"/>
</dbReference>
<gene>
    <name evidence="4" type="ORF">CUN48_11795</name>
</gene>
<dbReference type="PANTHER" id="PTHR42852:SF13">
    <property type="entry name" value="PROTEIN DIPZ"/>
    <property type="match status" value="1"/>
</dbReference>
<dbReference type="InterPro" id="IPR017937">
    <property type="entry name" value="Thioredoxin_CS"/>
</dbReference>
<evidence type="ECO:0000313" key="4">
    <source>
        <dbReference type="EMBL" id="PJF46832.1"/>
    </source>
</evidence>
<dbReference type="GO" id="GO:0016491">
    <property type="term" value="F:oxidoreductase activity"/>
    <property type="evidence" value="ECO:0007669"/>
    <property type="project" value="InterPro"/>
</dbReference>
<dbReference type="AlphaFoldDB" id="A0A2M8QAL9"/>
<comment type="caution">
    <text evidence="4">The sequence shown here is derived from an EMBL/GenBank/DDBJ whole genome shotgun (WGS) entry which is preliminary data.</text>
</comment>
<dbReference type="Pfam" id="PF09312">
    <property type="entry name" value="SurA_N"/>
    <property type="match status" value="1"/>
</dbReference>
<dbReference type="EMBL" id="PGTN01000090">
    <property type="protein sequence ID" value="PJF46832.1"/>
    <property type="molecule type" value="Genomic_DNA"/>
</dbReference>
<dbReference type="GO" id="GO:0016209">
    <property type="term" value="F:antioxidant activity"/>
    <property type="evidence" value="ECO:0007669"/>
    <property type="project" value="InterPro"/>
</dbReference>
<feature type="chain" id="PRO_5014941796" description="Thioredoxin domain-containing protein" evidence="2">
    <location>
        <begin position="34"/>
        <end position="532"/>
    </location>
</feature>
<dbReference type="Proteomes" id="UP000230790">
    <property type="component" value="Unassembled WGS sequence"/>
</dbReference>
<protein>
    <recommendedName>
        <fullName evidence="3">Thioredoxin domain-containing protein</fullName>
    </recommendedName>
</protein>
<organism evidence="4 5">
    <name type="scientific">Candidatus Thermofonsia Clade 3 bacterium</name>
    <dbReference type="NCBI Taxonomy" id="2364212"/>
    <lineage>
        <taxon>Bacteria</taxon>
        <taxon>Bacillati</taxon>
        <taxon>Chloroflexota</taxon>
        <taxon>Candidatus Thermofontia</taxon>
        <taxon>Candidatus Thermofonsia Clade 3</taxon>
    </lineage>
</organism>
<evidence type="ECO:0000256" key="2">
    <source>
        <dbReference type="SAM" id="SignalP"/>
    </source>
</evidence>
<keyword evidence="2" id="KW-0732">Signal</keyword>
<dbReference type="SUPFAM" id="SSF109998">
    <property type="entry name" value="Triger factor/SurA peptide-binding domain-like"/>
    <property type="match status" value="1"/>
</dbReference>
<reference evidence="4 5" key="1">
    <citation type="submission" date="2017-11" db="EMBL/GenBank/DDBJ databases">
        <title>Evolution of Phototrophy in the Chloroflexi Phylum Driven by Horizontal Gene Transfer.</title>
        <authorList>
            <person name="Ward L.M."/>
            <person name="Hemp J."/>
            <person name="Shih P.M."/>
            <person name="Mcglynn S.E."/>
            <person name="Fischer W."/>
        </authorList>
    </citation>
    <scope>NUCLEOTIDE SEQUENCE [LARGE SCALE GENOMIC DNA]</scope>
    <source>
        <strain evidence="4">JP3_7</strain>
    </source>
</reference>
<dbReference type="Pfam" id="PF00578">
    <property type="entry name" value="AhpC-TSA"/>
    <property type="match status" value="2"/>
</dbReference>
<feature type="signal peptide" evidence="2">
    <location>
        <begin position="1"/>
        <end position="33"/>
    </location>
</feature>
<dbReference type="InterPro" id="IPR027304">
    <property type="entry name" value="Trigger_fact/SurA_dom_sf"/>
</dbReference>
<dbReference type="InterPro" id="IPR015391">
    <property type="entry name" value="SurA_N"/>
</dbReference>
<feature type="domain" description="Thioredoxin" evidence="3">
    <location>
        <begin position="244"/>
        <end position="382"/>
    </location>
</feature>
<dbReference type="InterPro" id="IPR000866">
    <property type="entry name" value="AhpC/TSA"/>
</dbReference>
<sequence>MHGSTGFRLERARDVGCVALVLMLAGCAAPATAPRTGWRPPPAAPTSTAQIIVAEVDGEVVTREEWQRALALDRAMSALAGQSAPTPEASLQRLVNERLVLREARAAGLAATPDQATARLRALLRRWNKDEASFDAALAREGVPQSDALDAIRRLLVVEAYLARLGSEADAQQWMAERRRRAKVGLYASFSAPPTPSVLAAALPTPPATPLVLASAGQATASPTPALAPQPVVDERTPPPAPMAPPENPAPDFTLLDLDGQPVRLSQFRGQVVVLNFWASWCPACRAEARDFGDFAQRYRGRGLVVVGVNLREDAATARAFAEANGMDYPLLRDADGAVSRMYGVVGIPTTIFIDATGGMRARHVGVLNADQLADYIAPLLADLLPTEQPAPDFTLPREDGRMVSLRDYRGRQPVVLLFYRSAGCGSCQQQLRAMQTEYDRFRARGAEVLAIAVQGVTQASVVRQLGQLEFPVLADESHAVSEAFGVFNRLGDNLAAPAVFIIDAKGRIIWSHIGRDANDYPAPSDILSRVP</sequence>
<evidence type="ECO:0000259" key="3">
    <source>
        <dbReference type="PROSITE" id="PS51352"/>
    </source>
</evidence>
<name>A0A2M8QAL9_9CHLR</name>
<dbReference type="PANTHER" id="PTHR42852">
    <property type="entry name" value="THIOL:DISULFIDE INTERCHANGE PROTEIN DSBE"/>
    <property type="match status" value="1"/>
</dbReference>
<dbReference type="Gene3D" id="3.40.30.10">
    <property type="entry name" value="Glutaredoxin"/>
    <property type="match status" value="2"/>
</dbReference>
<proteinExistence type="predicted"/>
<dbReference type="SUPFAM" id="SSF52833">
    <property type="entry name" value="Thioredoxin-like"/>
    <property type="match status" value="2"/>
</dbReference>
<dbReference type="PROSITE" id="PS00194">
    <property type="entry name" value="THIOREDOXIN_1"/>
    <property type="match status" value="1"/>
</dbReference>
<evidence type="ECO:0000313" key="5">
    <source>
        <dbReference type="Proteomes" id="UP000230790"/>
    </source>
</evidence>
<evidence type="ECO:0000256" key="1">
    <source>
        <dbReference type="SAM" id="MobiDB-lite"/>
    </source>
</evidence>
<dbReference type="PROSITE" id="PS51352">
    <property type="entry name" value="THIOREDOXIN_2"/>
    <property type="match status" value="2"/>
</dbReference>